<dbReference type="Proteomes" id="UP000663940">
    <property type="component" value="Chromosome"/>
</dbReference>
<keyword evidence="6" id="KW-1185">Reference proteome</keyword>
<dbReference type="EMBL" id="CP043451">
    <property type="protein sequence ID" value="QEM04962.1"/>
    <property type="molecule type" value="Genomic_DNA"/>
</dbReference>
<evidence type="ECO:0000313" key="4">
    <source>
        <dbReference type="EMBL" id="QTE52520.1"/>
    </source>
</evidence>
<keyword evidence="1" id="KW-0812">Transmembrane</keyword>
<dbReference type="EMBL" id="CP071880">
    <property type="protein sequence ID" value="QTE52520.1"/>
    <property type="molecule type" value="Genomic_DNA"/>
</dbReference>
<feature type="transmembrane region" description="Helical" evidence="1">
    <location>
        <begin position="12"/>
        <end position="34"/>
    </location>
</feature>
<evidence type="ECO:0000313" key="6">
    <source>
        <dbReference type="Proteomes" id="UP000663940"/>
    </source>
</evidence>
<dbReference type="Pfam" id="PF03703">
    <property type="entry name" value="bPH_2"/>
    <property type="match status" value="1"/>
</dbReference>
<name>A0AAE6JFT8_9SPHI</name>
<dbReference type="AlphaFoldDB" id="A0AAE6JFT8"/>
<feature type="transmembrane region" description="Helical" evidence="1">
    <location>
        <begin position="40"/>
        <end position="58"/>
    </location>
</feature>
<evidence type="ECO:0000313" key="3">
    <source>
        <dbReference type="EMBL" id="QEM04962.1"/>
    </source>
</evidence>
<reference evidence="4 6" key="2">
    <citation type="submission" date="2021-03" db="EMBL/GenBank/DDBJ databases">
        <title>Mucilaginibacter strains isolated from gold and copper mining confer multi heavy-metal resistance.</title>
        <authorList>
            <person name="Li Y."/>
        </authorList>
    </citation>
    <scope>NUCLEOTIDE SEQUENCE [LARGE SCALE GENOMIC DNA]</scope>
    <source>
        <strain evidence="4 6">P2-4</strain>
    </source>
</reference>
<feature type="domain" description="YdbS-like PH" evidence="2">
    <location>
        <begin position="60"/>
        <end position="116"/>
    </location>
</feature>
<gene>
    <name evidence="3" type="ORF">DIU31_016110</name>
    <name evidence="4" type="ORF">J3L21_11380</name>
</gene>
<keyword evidence="1" id="KW-0472">Membrane</keyword>
<sequence>METPEIIQLKPAGVFAFCKICPFIICAIGFLLLAWRCCPLLIWLSLMSTLLAGYRFAYIRNIRYEISPEIIRISRGLFFKRIDQVELFRVKDYILTRPLLLQLFGLMDLELKSTDPVNPVIWLHGIPFSDLVDIIRDRVQEGRQHNRIYEIN</sequence>
<protein>
    <submittedName>
        <fullName evidence="3">PH domain-containing protein</fullName>
    </submittedName>
</protein>
<proteinExistence type="predicted"/>
<evidence type="ECO:0000313" key="5">
    <source>
        <dbReference type="Proteomes" id="UP000250557"/>
    </source>
</evidence>
<organism evidence="3 5">
    <name type="scientific">Mucilaginibacter rubeus</name>
    <dbReference type="NCBI Taxonomy" id="2027860"/>
    <lineage>
        <taxon>Bacteria</taxon>
        <taxon>Pseudomonadati</taxon>
        <taxon>Bacteroidota</taxon>
        <taxon>Sphingobacteriia</taxon>
        <taxon>Sphingobacteriales</taxon>
        <taxon>Sphingobacteriaceae</taxon>
        <taxon>Mucilaginibacter</taxon>
    </lineage>
</organism>
<evidence type="ECO:0000259" key="2">
    <source>
        <dbReference type="Pfam" id="PF03703"/>
    </source>
</evidence>
<dbReference type="RefSeq" id="WP_112654595.1">
    <property type="nucleotide sequence ID" value="NZ_CP043451.1"/>
</dbReference>
<dbReference type="InterPro" id="IPR005182">
    <property type="entry name" value="YdbS-like_PH"/>
</dbReference>
<evidence type="ECO:0000256" key="1">
    <source>
        <dbReference type="SAM" id="Phobius"/>
    </source>
</evidence>
<dbReference type="Proteomes" id="UP000250557">
    <property type="component" value="Chromosome"/>
</dbReference>
<accession>A0AAE6JFT8</accession>
<keyword evidence="1" id="KW-1133">Transmembrane helix</keyword>
<reference evidence="3 5" key="1">
    <citation type="submission" date="2019-08" db="EMBL/GenBank/DDBJ databases">
        <title>Comparative genome analysis confer to the adaptation heavy metal polluted environment.</title>
        <authorList>
            <person name="Li Y."/>
        </authorList>
    </citation>
    <scope>NUCLEOTIDE SEQUENCE [LARGE SCALE GENOMIC DNA]</scope>
    <source>
        <strain evidence="3 5">P2</strain>
    </source>
</reference>